<proteinExistence type="predicted"/>
<reference evidence="3" key="1">
    <citation type="submission" date="2020-01" db="EMBL/GenBank/DDBJ databases">
        <title>Caldichromatium gen. nov., sp. nov., a thermophilic purple sulfur bacterium member of the family Chromatiaceae isolated from Nakabusa hot spring, Japan.</title>
        <authorList>
            <person name="Saini M.K."/>
            <person name="Hanada S."/>
            <person name="Tank M."/>
        </authorList>
    </citation>
    <scope>NUCLEOTIDE SEQUENCE [LARGE SCALE GENOMIC DNA]</scope>
    <source>
        <strain evidence="3">No.7</strain>
    </source>
</reference>
<sequence>MNDIGAMNNVMGMGAARAQMRSPAPTDNTAAAGTPAAPNSGNAPAQMPSADQLSISSDAYRLQQSQAAQSTSGETMDAGRAQAMLQSVQSAMAQNPQAALAAQAGQLNPQRVASLLN</sequence>
<dbReference type="Proteomes" id="UP000502699">
    <property type="component" value="Chromosome"/>
</dbReference>
<dbReference type="RefSeq" id="WP_166271010.1">
    <property type="nucleotide sequence ID" value="NZ_CP048029.1"/>
</dbReference>
<dbReference type="AlphaFoldDB" id="A0A6G7VEG8"/>
<feature type="region of interest" description="Disordered" evidence="1">
    <location>
        <begin position="16"/>
        <end position="80"/>
    </location>
</feature>
<dbReference type="KEGG" id="cjap:GWK36_09960"/>
<evidence type="ECO:0000256" key="1">
    <source>
        <dbReference type="SAM" id="MobiDB-lite"/>
    </source>
</evidence>
<accession>A0A6G7VEG8</accession>
<gene>
    <name evidence="2" type="ORF">GWK36_09960</name>
</gene>
<dbReference type="EMBL" id="CP048029">
    <property type="protein sequence ID" value="QIK38248.1"/>
    <property type="molecule type" value="Genomic_DNA"/>
</dbReference>
<protein>
    <submittedName>
        <fullName evidence="2">Uncharacterized protein</fullName>
    </submittedName>
</protein>
<organism evidence="2 3">
    <name type="scientific">Caldichromatium japonicum</name>
    <dbReference type="NCBI Taxonomy" id="2699430"/>
    <lineage>
        <taxon>Bacteria</taxon>
        <taxon>Pseudomonadati</taxon>
        <taxon>Pseudomonadota</taxon>
        <taxon>Gammaproteobacteria</taxon>
        <taxon>Chromatiales</taxon>
        <taxon>Chromatiaceae</taxon>
        <taxon>Caldichromatium</taxon>
    </lineage>
</organism>
<evidence type="ECO:0000313" key="2">
    <source>
        <dbReference type="EMBL" id="QIK38248.1"/>
    </source>
</evidence>
<feature type="compositionally biased region" description="Low complexity" evidence="1">
    <location>
        <begin position="23"/>
        <end position="45"/>
    </location>
</feature>
<name>A0A6G7VEG8_9GAMM</name>
<keyword evidence="3" id="KW-1185">Reference proteome</keyword>
<feature type="compositionally biased region" description="Polar residues" evidence="1">
    <location>
        <begin position="49"/>
        <end position="74"/>
    </location>
</feature>
<evidence type="ECO:0000313" key="3">
    <source>
        <dbReference type="Proteomes" id="UP000502699"/>
    </source>
</evidence>